<dbReference type="AlphaFoldDB" id="A0A264VVF3"/>
<protein>
    <submittedName>
        <fullName evidence="1">Uncharacterized protein</fullName>
    </submittedName>
</protein>
<name>A0A264VVF3_PRORE</name>
<organism evidence="1 2">
    <name type="scientific">Providencia rettgeri</name>
    <dbReference type="NCBI Taxonomy" id="587"/>
    <lineage>
        <taxon>Bacteria</taxon>
        <taxon>Pseudomonadati</taxon>
        <taxon>Pseudomonadota</taxon>
        <taxon>Gammaproteobacteria</taxon>
        <taxon>Enterobacterales</taxon>
        <taxon>Morganellaceae</taxon>
        <taxon>Providencia</taxon>
    </lineage>
</organism>
<proteinExistence type="predicted"/>
<sequence>MPDYLATSGGCGILGVTTTDQEGNTMTDNARQNARSFIYAETYRALSGLLTEEQKKLLIKHLKSQVEEESSYLETTEDVQRHLIDELESKINILYSA</sequence>
<dbReference type="EMBL" id="NOWC01000006">
    <property type="protein sequence ID" value="OZS75358.1"/>
    <property type="molecule type" value="Genomic_DNA"/>
</dbReference>
<dbReference type="Proteomes" id="UP000216001">
    <property type="component" value="Unassembled WGS sequence"/>
</dbReference>
<reference evidence="1 2" key="1">
    <citation type="submission" date="2017-07" db="EMBL/GenBank/DDBJ databases">
        <title>blaIMP-27 on transferable plasmids in Proteus mirabilis and Providencia rettgeri.</title>
        <authorList>
            <person name="Potter R."/>
        </authorList>
    </citation>
    <scope>NUCLEOTIDE SEQUENCE [LARGE SCALE GENOMIC DNA]</scope>
    <source>
        <strain evidence="1 2">PR1</strain>
    </source>
</reference>
<evidence type="ECO:0000313" key="2">
    <source>
        <dbReference type="Proteomes" id="UP000216001"/>
    </source>
</evidence>
<evidence type="ECO:0000313" key="1">
    <source>
        <dbReference type="EMBL" id="OZS75358.1"/>
    </source>
</evidence>
<comment type="caution">
    <text evidence="1">The sequence shown here is derived from an EMBL/GenBank/DDBJ whole genome shotgun (WGS) entry which is preliminary data.</text>
</comment>
<accession>A0A264VVF3</accession>
<gene>
    <name evidence="1" type="ORF">CHI95_07600</name>
</gene>